<reference evidence="13 14" key="1">
    <citation type="submission" date="2019-10" db="EMBL/GenBank/DDBJ databases">
        <title>Whole genome shotgun sequence of Acrocarpospora pleiomorpha NBRC 16267.</title>
        <authorList>
            <person name="Ichikawa N."/>
            <person name="Kimura A."/>
            <person name="Kitahashi Y."/>
            <person name="Komaki H."/>
            <person name="Oguchi A."/>
        </authorList>
    </citation>
    <scope>NUCLEOTIDE SEQUENCE [LARGE SCALE GENOMIC DNA]</scope>
    <source>
        <strain evidence="13 14">NBRC 16267</strain>
    </source>
</reference>
<dbReference type="InterPro" id="IPR015083">
    <property type="entry name" value="NorB/c/GfsB-D-like_docking"/>
</dbReference>
<keyword evidence="3" id="KW-0596">Phosphopantetheine</keyword>
<dbReference type="PANTHER" id="PTHR43775:SF51">
    <property type="entry name" value="INACTIVE PHENOLPHTHIOCEROL SYNTHESIS POLYKETIDE SYNTHASE TYPE I PKS1-RELATED"/>
    <property type="match status" value="1"/>
</dbReference>
<dbReference type="InterPro" id="IPR032821">
    <property type="entry name" value="PKS_assoc"/>
</dbReference>
<gene>
    <name evidence="13" type="ORF">Aple_058380</name>
</gene>
<dbReference type="SUPFAM" id="SSF53474">
    <property type="entry name" value="alpha/beta-Hydrolases"/>
    <property type="match status" value="1"/>
</dbReference>
<dbReference type="InterPro" id="IPR016039">
    <property type="entry name" value="Thiolase-like"/>
</dbReference>
<evidence type="ECO:0000259" key="10">
    <source>
        <dbReference type="PROSITE" id="PS50075"/>
    </source>
</evidence>
<dbReference type="InterPro" id="IPR029058">
    <property type="entry name" value="AB_hydrolase_fold"/>
</dbReference>
<comment type="caution">
    <text evidence="9">Lacks conserved residue(s) required for the propagation of feature annotation.</text>
</comment>
<dbReference type="PROSITE" id="PS50075">
    <property type="entry name" value="CARRIER"/>
    <property type="match status" value="2"/>
</dbReference>
<evidence type="ECO:0000256" key="7">
    <source>
        <dbReference type="ARBA" id="ARBA00023268"/>
    </source>
</evidence>
<dbReference type="Pfam" id="PF00109">
    <property type="entry name" value="ketoacyl-synt"/>
    <property type="match status" value="2"/>
</dbReference>
<dbReference type="NCBIfam" id="NF045894">
    <property type="entry name" value="PKS_plus_SDR"/>
    <property type="match status" value="1"/>
</dbReference>
<feature type="domain" description="Ketosynthase family 3 (KS3)" evidence="11">
    <location>
        <begin position="1555"/>
        <end position="1969"/>
    </location>
</feature>
<dbReference type="Gene3D" id="6.10.140.1830">
    <property type="match status" value="1"/>
</dbReference>
<keyword evidence="6" id="KW-0045">Antibiotic biosynthesis</keyword>
<dbReference type="SMART" id="SM00823">
    <property type="entry name" value="PKS_PP"/>
    <property type="match status" value="2"/>
</dbReference>
<accession>A0A5M3XSJ3</accession>
<dbReference type="CDD" id="cd08952">
    <property type="entry name" value="KR_1_SDR_x"/>
    <property type="match status" value="1"/>
</dbReference>
<evidence type="ECO:0000256" key="5">
    <source>
        <dbReference type="ARBA" id="ARBA00022679"/>
    </source>
</evidence>
<dbReference type="Gene3D" id="3.40.50.720">
    <property type="entry name" value="NAD(P)-binding Rossmann-like Domain"/>
    <property type="match status" value="1"/>
</dbReference>
<dbReference type="InterPro" id="IPR016036">
    <property type="entry name" value="Malonyl_transacylase_ACP-bd"/>
</dbReference>
<dbReference type="InterPro" id="IPR049552">
    <property type="entry name" value="PKS_DH_N"/>
</dbReference>
<dbReference type="OrthoDB" id="4537517at2"/>
<dbReference type="InterPro" id="IPR042104">
    <property type="entry name" value="PKS_dehydratase_sf"/>
</dbReference>
<dbReference type="GO" id="GO:0004315">
    <property type="term" value="F:3-oxoacyl-[acyl-carrier-protein] synthase activity"/>
    <property type="evidence" value="ECO:0007669"/>
    <property type="project" value="InterPro"/>
</dbReference>
<evidence type="ECO:0000256" key="1">
    <source>
        <dbReference type="ARBA" id="ARBA00001957"/>
    </source>
</evidence>
<dbReference type="InterPro" id="IPR001227">
    <property type="entry name" value="Ac_transferase_dom_sf"/>
</dbReference>
<keyword evidence="5" id="KW-0808">Transferase</keyword>
<evidence type="ECO:0000259" key="12">
    <source>
        <dbReference type="PROSITE" id="PS52019"/>
    </source>
</evidence>
<dbReference type="InterPro" id="IPR057326">
    <property type="entry name" value="KR_dom"/>
</dbReference>
<proteinExistence type="predicted"/>
<dbReference type="SMART" id="SM00827">
    <property type="entry name" value="PKS_AT"/>
    <property type="match status" value="2"/>
</dbReference>
<dbReference type="Proteomes" id="UP000377595">
    <property type="component" value="Unassembled WGS sequence"/>
</dbReference>
<keyword evidence="7" id="KW-0511">Multifunctional enzyme</keyword>
<dbReference type="GO" id="GO:0031177">
    <property type="term" value="F:phosphopantetheine binding"/>
    <property type="evidence" value="ECO:0007669"/>
    <property type="project" value="InterPro"/>
</dbReference>
<dbReference type="SUPFAM" id="SSF53901">
    <property type="entry name" value="Thiolase-like"/>
    <property type="match status" value="2"/>
</dbReference>
<dbReference type="SMART" id="SM00822">
    <property type="entry name" value="PKS_KR"/>
    <property type="match status" value="1"/>
</dbReference>
<dbReference type="InterPro" id="IPR020806">
    <property type="entry name" value="PKS_PP-bd"/>
</dbReference>
<feature type="region of interest" description="N-terminal hotdog fold" evidence="9">
    <location>
        <begin position="2439"/>
        <end position="2564"/>
    </location>
</feature>
<dbReference type="InterPro" id="IPR006162">
    <property type="entry name" value="Ppantetheine_attach_site"/>
</dbReference>
<dbReference type="SUPFAM" id="SSF51735">
    <property type="entry name" value="NAD(P)-binding Rossmann-fold domains"/>
    <property type="match status" value="2"/>
</dbReference>
<organism evidence="13 14">
    <name type="scientific">Acrocarpospora pleiomorpha</name>
    <dbReference type="NCBI Taxonomy" id="90975"/>
    <lineage>
        <taxon>Bacteria</taxon>
        <taxon>Bacillati</taxon>
        <taxon>Actinomycetota</taxon>
        <taxon>Actinomycetes</taxon>
        <taxon>Streptosporangiales</taxon>
        <taxon>Streptosporangiaceae</taxon>
        <taxon>Acrocarpospora</taxon>
    </lineage>
</organism>
<dbReference type="Pfam" id="PF08990">
    <property type="entry name" value="Docking"/>
    <property type="match status" value="1"/>
</dbReference>
<dbReference type="Gene3D" id="3.40.47.10">
    <property type="match status" value="2"/>
</dbReference>
<protein>
    <recommendedName>
        <fullName evidence="15">Polyketide synthase</fullName>
    </recommendedName>
</protein>
<comment type="cofactor">
    <cofactor evidence="1">
        <name>pantetheine 4'-phosphate</name>
        <dbReference type="ChEBI" id="CHEBI:47942"/>
    </cofactor>
</comment>
<dbReference type="PROSITE" id="PS00606">
    <property type="entry name" value="KS3_1"/>
    <property type="match status" value="2"/>
</dbReference>
<keyword evidence="8" id="KW-0012">Acyltransferase</keyword>
<dbReference type="FunFam" id="3.40.47.10:FF:000019">
    <property type="entry name" value="Polyketide synthase type I"/>
    <property type="match status" value="2"/>
</dbReference>
<dbReference type="Pfam" id="PF02801">
    <property type="entry name" value="Ketoacyl-synt_C"/>
    <property type="match status" value="2"/>
</dbReference>
<dbReference type="SMART" id="SM00825">
    <property type="entry name" value="PKS_KS"/>
    <property type="match status" value="2"/>
</dbReference>
<dbReference type="InterPro" id="IPR016035">
    <property type="entry name" value="Acyl_Trfase/lysoPLipase"/>
</dbReference>
<dbReference type="PROSITE" id="PS00012">
    <property type="entry name" value="PHOSPHOPANTETHEINE"/>
    <property type="match status" value="2"/>
</dbReference>
<feature type="domain" description="PKS/mFAS DH" evidence="12">
    <location>
        <begin position="2439"/>
        <end position="2713"/>
    </location>
</feature>
<dbReference type="InterPro" id="IPR018201">
    <property type="entry name" value="Ketoacyl_synth_AS"/>
</dbReference>
<dbReference type="InterPro" id="IPR001031">
    <property type="entry name" value="Thioesterase"/>
</dbReference>
<dbReference type="SUPFAM" id="SSF55048">
    <property type="entry name" value="Probable ACP-binding domain of malonyl-CoA ACP transacylase"/>
    <property type="match status" value="2"/>
</dbReference>
<evidence type="ECO:0000256" key="9">
    <source>
        <dbReference type="PROSITE-ProRule" id="PRU01363"/>
    </source>
</evidence>
<dbReference type="SUPFAM" id="SSF52151">
    <property type="entry name" value="FabD/lysophospholipase-like"/>
    <property type="match status" value="2"/>
</dbReference>
<keyword evidence="14" id="KW-1185">Reference proteome</keyword>
<dbReference type="SMART" id="SM00826">
    <property type="entry name" value="PKS_DH"/>
    <property type="match status" value="1"/>
</dbReference>
<dbReference type="InterPro" id="IPR014043">
    <property type="entry name" value="Acyl_transferase_dom"/>
</dbReference>
<dbReference type="PROSITE" id="PS52004">
    <property type="entry name" value="KS3_2"/>
    <property type="match status" value="2"/>
</dbReference>
<evidence type="ECO:0000313" key="14">
    <source>
        <dbReference type="Proteomes" id="UP000377595"/>
    </source>
</evidence>
<dbReference type="InterPro" id="IPR014031">
    <property type="entry name" value="Ketoacyl_synth_C"/>
</dbReference>
<evidence type="ECO:0000256" key="4">
    <source>
        <dbReference type="ARBA" id="ARBA00022553"/>
    </source>
</evidence>
<dbReference type="PROSITE" id="PS52019">
    <property type="entry name" value="PKS_MFAS_DH"/>
    <property type="match status" value="1"/>
</dbReference>
<keyword evidence="4" id="KW-0597">Phosphoprotein</keyword>
<evidence type="ECO:0000256" key="2">
    <source>
        <dbReference type="ARBA" id="ARBA00004792"/>
    </source>
</evidence>
<dbReference type="Pfam" id="PF18369">
    <property type="entry name" value="PKS_DE"/>
    <property type="match status" value="1"/>
</dbReference>
<dbReference type="Pfam" id="PF14765">
    <property type="entry name" value="PS-DH"/>
    <property type="match status" value="1"/>
</dbReference>
<feature type="region of interest" description="C-terminal hotdog fold" evidence="9">
    <location>
        <begin position="2577"/>
        <end position="2713"/>
    </location>
</feature>
<dbReference type="InterPro" id="IPR041618">
    <property type="entry name" value="PKS_DE"/>
</dbReference>
<dbReference type="InterPro" id="IPR036291">
    <property type="entry name" value="NAD(P)-bd_dom_sf"/>
</dbReference>
<dbReference type="InterPro" id="IPR020807">
    <property type="entry name" value="PKS_DH"/>
</dbReference>
<evidence type="ECO:0000313" key="13">
    <source>
        <dbReference type="EMBL" id="GES22939.1"/>
    </source>
</evidence>
<evidence type="ECO:0000256" key="6">
    <source>
        <dbReference type="ARBA" id="ARBA00023194"/>
    </source>
</evidence>
<evidence type="ECO:0000256" key="3">
    <source>
        <dbReference type="ARBA" id="ARBA00022450"/>
    </source>
</evidence>
<dbReference type="Pfam" id="PF00550">
    <property type="entry name" value="PP-binding"/>
    <property type="match status" value="2"/>
</dbReference>
<dbReference type="InterPro" id="IPR020841">
    <property type="entry name" value="PKS_Beta-ketoAc_synthase_dom"/>
</dbReference>
<dbReference type="SMART" id="SM01294">
    <property type="entry name" value="PKS_PP_betabranch"/>
    <property type="match status" value="1"/>
</dbReference>
<comment type="caution">
    <text evidence="13">The sequence shown here is derived from an EMBL/GenBank/DDBJ whole genome shotgun (WGS) entry which is preliminary data.</text>
</comment>
<feature type="domain" description="Carrier" evidence="10">
    <location>
        <begin position="1462"/>
        <end position="1537"/>
    </location>
</feature>
<dbReference type="InterPro" id="IPR049900">
    <property type="entry name" value="PKS_mFAS_DH"/>
</dbReference>
<dbReference type="RefSeq" id="WP_155347885.1">
    <property type="nucleotide sequence ID" value="NZ_BAAAHM010000037.1"/>
</dbReference>
<name>A0A5M3XSJ3_9ACTN</name>
<dbReference type="SUPFAM" id="SSF47336">
    <property type="entry name" value="ACP-like"/>
    <property type="match status" value="1"/>
</dbReference>
<dbReference type="Gene3D" id="3.40.50.1820">
    <property type="entry name" value="alpha/beta hydrolase"/>
    <property type="match status" value="1"/>
</dbReference>
<dbReference type="Pfam" id="PF00975">
    <property type="entry name" value="Thioesterase"/>
    <property type="match status" value="1"/>
</dbReference>
<dbReference type="Pfam" id="PF16197">
    <property type="entry name" value="KAsynt_C_assoc"/>
    <property type="match status" value="2"/>
</dbReference>
<dbReference type="GO" id="GO:0033068">
    <property type="term" value="P:macrolide biosynthetic process"/>
    <property type="evidence" value="ECO:0007669"/>
    <property type="project" value="UniProtKB-ARBA"/>
</dbReference>
<dbReference type="InterPro" id="IPR049551">
    <property type="entry name" value="PKS_DH_C"/>
</dbReference>
<dbReference type="Pfam" id="PF00698">
    <property type="entry name" value="Acyl_transf_1"/>
    <property type="match status" value="2"/>
</dbReference>
<dbReference type="InterPro" id="IPR014030">
    <property type="entry name" value="Ketoacyl_synth_N"/>
</dbReference>
<dbReference type="InterPro" id="IPR020802">
    <property type="entry name" value="TesA-like"/>
</dbReference>
<feature type="domain" description="Carrier" evidence="10">
    <location>
        <begin position="2754"/>
        <end position="2829"/>
    </location>
</feature>
<sequence>MSEDRKLVEYLKWVTADLHETRRRLEEVESGRHEPIAIVSMACRYPGGVGSPEDLWRLLSEGEDAISPFPADRGWDVELLSAMGVGCQGGFLPDVAEFDAGFFGISPREALAMDPQQRLLLEVSWEAVERAGIDPISLKGSSTGVFVGTNGQDYANLLMSTQADTQGHGLTGLSASVLSGRLSYTLGLEGPAVTVDTACSSSLVTLYLAAQALRSGECSLALAGGVTVMTSPLAFVGFEGGLAPDGRCKAFSDSADGTIWSEGVGVLVLERLSDARRNGHQVLAVVRGAAVNQDGASNGLTAPNGPSQRRVIRQALVSAGLSPSEVDAVEAHGTGTTLGDPIEAQALLATYGKDRPEGRPLLLGAIKSNFGHTQAAAGVAGVIKMVLAMRHGVLPKTLHVDAPSSHVDWSAGAVELLTESVEWPRNGHPRRAGVSSFGISGTNAHVILEEGPEVPARAGVEVPAPAAGVVPVLVSARTSQALRAQAGQLASYVEGHREVALADTAFALAATRSAFEHRAVVLAGDRDGLLAGLGALAEDRPGAGVVRGVVGAETWLAFLFTGQGSQRAGMGRELYERFPVFAKALDEVIAELDPLLDRPLRDVMFAEAELLDQTGWAQPALFAVETALFRLVESWGVRPDVLAGHSIGEITAAHVAGVLSLSDACALVAARARLMQALPVGGAMVAVRASEDQVAGLLAGREAEVSIAAVNGPASVVISGVERAVLEVAAALESQEVRTRRLRVSHAFHSPLMDPMLEDFRTLASRLAYNPPQIPIVSTLTGNPATTEQLCSPDYWVDQVRGAVRFADGMRTLHAQGVRAYLELGPHGVLTAMAQDTLADPGLSAFGAGSDVVLVPLLRRDRDEHEAVSEALARLHVYGVPVNWETVLPRGRRVSLPTYAFQRQRFWPEAVAPADSAAVADPVDAEFWSTIEREDLQSLAARLEVEQETLGAVLPALTSWRRAQRETSVADSWRYRVSWKPLTGVSAAVVPGTWLVVVPAELAGDVWVESVVQMFGAAAVRLDVSGQDRASLAERLRESLDAELAGVASLLALRETTEVSAGSALTMTLVQALGDAGVEAPLWCVTKGAVSIGRSDQAPSPAQAGVWGLGRVAALEYAQRWGGLIDLPQTLDQRVVTWLGGILTVPDSEDQVAIRSTGAYGRRLAHAPYRATDAMPRPRGTVLITGGTGALGGHVARWLAAQGAEHLVLTSRRGMAADGAAELCDELTALGARVSIVACDAADADALAAVLAGIPAECPLTGVVHAAGISPANGLDGLDAAELAEVMRAKVVGALNLDALLGDRELDFFVLFSSIAAVWGSGGQAAYAAANACLDALAEQRRARAAVATSVAWGPWAGDGMAAGAAQDYLSRRGVRVMAPGVAVTALWRAVAHRDASVAVADIAWERFAPTFTAVRESALLGDLPEVRSLVEAGRALREEEQSAASALRARLRELAEGERSQVLRDMVREQVAVVLRHSGAEAIETGRAFKDLGFDSLTAVELRNALQAATGLTLPATMVFDYPTPAVLADHLLAELLGGQAQAAAPSAVVQVADDPIVIVSMACRYPGGVSSPEDLWRLVADGRDAISPLPRDRGWQAQGELDFQGGFLFDAPDFDPGFFGISPREALAMDPQQRLLLETSWEAIERAGIDPVSLRGSRTGVFAGVIHHDYGMSLGLQPEAMAFVGTGTAGSVVTGRVSYALGLEGPAVTMDTACSSSLVAMHLAAQALRSGECSLALAGGVTVMATPGVFIGFSAQGGLSATGRCKAFSDTADGTTWSEGVGVVVLERLSDARRNGHQVLAIVRGSAVNQDGASNGLTAPNGPSQQRVIRQALAGAGLSLSEVDAMEAHGTGTTLGDPIEAQALLATYGKDRPEGRPLLLGSIKSNIGHTQAAAGVAGVIKMVLAMRHGVLPKTLHVDAPSSHVDWSAGAVELLTEPAEWPRNGHPRRAGVSSFGISGTNAHVILEEGPEVPAGPVVEIPASAGGVVPVLVSAKTGQALRAQAGRLASHVDGRREVALVDTAFSLVVSRAVFEHRAVVVGGDREELLAGLSAVEAGEPAARVVAGVADVVGKSVWVFPGQGAQWAGMGAALLEESPVFAGRMAECAAALEPFVDWSLLDVIRQADGLDRVDVVQPVSFAVMVSLAAVWESLGVRPHAVVGHSQGEIAAAVVAGGLSLEDGAQVVALRSRLIADRLAGLGAMASVALPVEQVRERLAVWDGRISVAAVNGPRSVVVAGEVQAVEELVERLTEDDVRVRRIAVDYASHSAQVDLIGEELVQTLTGVVPQPVRVPMLSTVTGQWLEGPELDGGYWRDNLRNTVAFAPAIGQLLEQRYRAFVEVSSHPVLTIGIGECVGEAAVDAVIAGTLRRDEGGLGRVLVSAAELFVRGIAVDWKSVLPGGRQVDLPTYAFQHQRYWPENADSAMGDVAVLGQAAMYHPLLGAAVGLAGTDGVVLTGRLSVRSHPWLADHRVAGTVVFPGSGFVELAIRAGDQVGCDGVEELTLIAPLVLGESDAVAVQVAVGGPDEAGRRAVTIYARPAEAADDESWTRCASGVLAPEGRAAERLEVGAWPPAGVAVIELDEVYDQLAEDGFDYGPAFQGLRAAWRGADGEAFAEVALPEEAGDTGLFGVHPSLLEAVVHAAAFCLDGGRDNRASSWGKVCLHASGASMLRVRLTRTGADEVSMVAVDPAGEPVLTADSLVLRPVTADQFAATAGSDRGARPPRRVRRSASIREADPVWERLRGLGEVQQQEMLEELVRRHAAAVLGHGDSSAVDLERDFFELGFDSLTATELRNSLAKAIGWEFPLVAVFENKNSVDLARWLRHELVTRINAGQATAAAQVDDTLAELFRGAFRSGKSQEALGLLYAVARTRPMYDAPVDLREIPRPVTLANGAARPRLICVSSSTVTGGVHQYARFAAHFRGERHVSALPLLGYALGEGLPATRDIALGSIAESIAQASEGEPFVLVGHSAGGVLAYGAASLLEKSGISPEGVVMLDSFHSPAGGDSQLLSEQVLQYLLQMEAVFGEFNSARLSAMAHWSAIMHDIELADVNAPVLFVQCTEPFSDVEPESDYWRATPFDPSHAVRTIEANHFSMLAEKAEDTARLIDGWFCSEH</sequence>
<evidence type="ECO:0008006" key="15">
    <source>
        <dbReference type="Google" id="ProtNLM"/>
    </source>
</evidence>
<dbReference type="GO" id="GO:0004312">
    <property type="term" value="F:fatty acid synthase activity"/>
    <property type="evidence" value="ECO:0007669"/>
    <property type="project" value="TreeGrafter"/>
</dbReference>
<feature type="domain" description="Ketosynthase family 3 (KS3)" evidence="11">
    <location>
        <begin position="33"/>
        <end position="450"/>
    </location>
</feature>
<dbReference type="CDD" id="cd00833">
    <property type="entry name" value="PKS"/>
    <property type="match status" value="2"/>
</dbReference>
<dbReference type="GO" id="GO:0006633">
    <property type="term" value="P:fatty acid biosynthetic process"/>
    <property type="evidence" value="ECO:0007669"/>
    <property type="project" value="InterPro"/>
</dbReference>
<dbReference type="Gene3D" id="1.10.1200.10">
    <property type="entry name" value="ACP-like"/>
    <property type="match status" value="2"/>
</dbReference>
<comment type="pathway">
    <text evidence="2">Antibiotic biosynthesis.</text>
</comment>
<dbReference type="InterPro" id="IPR013968">
    <property type="entry name" value="PKS_KR"/>
</dbReference>
<dbReference type="FunFam" id="3.40.366.10:FF:000002">
    <property type="entry name" value="Probable polyketide synthase 2"/>
    <property type="match status" value="2"/>
</dbReference>
<dbReference type="PANTHER" id="PTHR43775">
    <property type="entry name" value="FATTY ACID SYNTHASE"/>
    <property type="match status" value="1"/>
</dbReference>
<dbReference type="Pfam" id="PF21089">
    <property type="entry name" value="PKS_DH_N"/>
    <property type="match status" value="1"/>
</dbReference>
<dbReference type="FunFam" id="1.10.1200.10:FF:000007">
    <property type="entry name" value="Probable polyketide synthase pks17"/>
    <property type="match status" value="1"/>
</dbReference>
<evidence type="ECO:0000256" key="8">
    <source>
        <dbReference type="ARBA" id="ARBA00023315"/>
    </source>
</evidence>
<dbReference type="InterPro" id="IPR036736">
    <property type="entry name" value="ACP-like_sf"/>
</dbReference>
<dbReference type="InterPro" id="IPR009081">
    <property type="entry name" value="PP-bd_ACP"/>
</dbReference>
<dbReference type="Gene3D" id="3.40.366.10">
    <property type="entry name" value="Malonyl-Coenzyme A Acyl Carrier Protein, domain 2"/>
    <property type="match status" value="2"/>
</dbReference>
<dbReference type="InterPro" id="IPR050091">
    <property type="entry name" value="PKS_NRPS_Biosynth_Enz"/>
</dbReference>
<dbReference type="Gene3D" id="3.10.129.110">
    <property type="entry name" value="Polyketide synthase dehydratase"/>
    <property type="match status" value="1"/>
</dbReference>
<dbReference type="EMBL" id="BLAF01000036">
    <property type="protein sequence ID" value="GES22939.1"/>
    <property type="molecule type" value="Genomic_DNA"/>
</dbReference>
<evidence type="ECO:0000259" key="11">
    <source>
        <dbReference type="PROSITE" id="PS52004"/>
    </source>
</evidence>
<dbReference type="Gene3D" id="3.30.70.3290">
    <property type="match status" value="2"/>
</dbReference>
<dbReference type="SMART" id="SM00824">
    <property type="entry name" value="PKS_TE"/>
    <property type="match status" value="1"/>
</dbReference>
<dbReference type="Pfam" id="PF08659">
    <property type="entry name" value="KR"/>
    <property type="match status" value="1"/>
</dbReference>